<keyword evidence="2" id="KW-1185">Reference proteome</keyword>
<dbReference type="EMBL" id="UZAI01006016">
    <property type="protein sequence ID" value="VDO93280.1"/>
    <property type="molecule type" value="Genomic_DNA"/>
</dbReference>
<evidence type="ECO:0000313" key="2">
    <source>
        <dbReference type="Proteomes" id="UP000277204"/>
    </source>
</evidence>
<gene>
    <name evidence="1" type="ORF">SMRZ_LOCUS11049</name>
</gene>
<accession>A0A3P7Z017</accession>
<protein>
    <submittedName>
        <fullName evidence="1">Uncharacterized protein</fullName>
    </submittedName>
</protein>
<name>A0A3P7Z017_9TREM</name>
<dbReference type="AlphaFoldDB" id="A0A3P7Z017"/>
<proteinExistence type="predicted"/>
<dbReference type="Proteomes" id="UP000277204">
    <property type="component" value="Unassembled WGS sequence"/>
</dbReference>
<organism evidence="1 2">
    <name type="scientific">Schistosoma margrebowiei</name>
    <dbReference type="NCBI Taxonomy" id="48269"/>
    <lineage>
        <taxon>Eukaryota</taxon>
        <taxon>Metazoa</taxon>
        <taxon>Spiralia</taxon>
        <taxon>Lophotrochozoa</taxon>
        <taxon>Platyhelminthes</taxon>
        <taxon>Trematoda</taxon>
        <taxon>Digenea</taxon>
        <taxon>Strigeidida</taxon>
        <taxon>Schistosomatoidea</taxon>
        <taxon>Schistosomatidae</taxon>
        <taxon>Schistosoma</taxon>
    </lineage>
</organism>
<sequence>MSNNTNESEYFIAFGISTHSELDSKQDESVIMAGVDDVVHELAKLPCNILALTDV</sequence>
<evidence type="ECO:0000313" key="1">
    <source>
        <dbReference type="EMBL" id="VDO93280.1"/>
    </source>
</evidence>
<reference evidence="1 2" key="1">
    <citation type="submission" date="2018-11" db="EMBL/GenBank/DDBJ databases">
        <authorList>
            <consortium name="Pathogen Informatics"/>
        </authorList>
    </citation>
    <scope>NUCLEOTIDE SEQUENCE [LARGE SCALE GENOMIC DNA]</scope>
    <source>
        <strain evidence="1 2">Zambia</strain>
    </source>
</reference>